<dbReference type="InterPro" id="IPR004175">
    <property type="entry name" value="RNA_CPDase"/>
</dbReference>
<comment type="function">
    <text evidence="2">Hydrolyzes RNA 2',3'-cyclic phosphodiester to an RNA 2'-phosphomonoester.</text>
</comment>
<feature type="short sequence motif" description="HXTX 2" evidence="2">
    <location>
        <begin position="128"/>
        <end position="131"/>
    </location>
</feature>
<dbReference type="RefSeq" id="WP_263248910.1">
    <property type="nucleotide sequence ID" value="NZ_BAABLT010000004.1"/>
</dbReference>
<comment type="similarity">
    <text evidence="2">Belongs to the 2H phosphoesterase superfamily. ThpR family.</text>
</comment>
<evidence type="ECO:0000256" key="2">
    <source>
        <dbReference type="HAMAP-Rule" id="MF_01940"/>
    </source>
</evidence>
<dbReference type="Gene3D" id="3.90.1140.10">
    <property type="entry name" value="Cyclic phosphodiesterase"/>
    <property type="match status" value="1"/>
</dbReference>
<dbReference type="Proteomes" id="UP001597018">
    <property type="component" value="Unassembled WGS sequence"/>
</dbReference>
<dbReference type="Pfam" id="PF13563">
    <property type="entry name" value="2_5_RNA_ligase2"/>
    <property type="match status" value="1"/>
</dbReference>
<keyword evidence="4" id="KW-1185">Reference proteome</keyword>
<dbReference type="PANTHER" id="PTHR35561:SF1">
    <property type="entry name" value="RNA 2',3'-CYCLIC PHOSPHODIESTERASE"/>
    <property type="match status" value="1"/>
</dbReference>
<comment type="caution">
    <text evidence="3">The sequence shown here is derived from an EMBL/GenBank/DDBJ whole genome shotgun (WGS) entry which is preliminary data.</text>
</comment>
<evidence type="ECO:0000313" key="3">
    <source>
        <dbReference type="EMBL" id="MFD0921280.1"/>
    </source>
</evidence>
<evidence type="ECO:0000256" key="1">
    <source>
        <dbReference type="ARBA" id="ARBA00022801"/>
    </source>
</evidence>
<organism evidence="3 4">
    <name type="scientific">Saccharopolyspora rosea</name>
    <dbReference type="NCBI Taxonomy" id="524884"/>
    <lineage>
        <taxon>Bacteria</taxon>
        <taxon>Bacillati</taxon>
        <taxon>Actinomycetota</taxon>
        <taxon>Actinomycetes</taxon>
        <taxon>Pseudonocardiales</taxon>
        <taxon>Pseudonocardiaceae</taxon>
        <taxon>Saccharopolyspora</taxon>
    </lineage>
</organism>
<dbReference type="PANTHER" id="PTHR35561">
    <property type="entry name" value="RNA 2',3'-CYCLIC PHOSPHODIESTERASE"/>
    <property type="match status" value="1"/>
</dbReference>
<reference evidence="4" key="1">
    <citation type="journal article" date="2019" name="Int. J. Syst. Evol. Microbiol.">
        <title>The Global Catalogue of Microorganisms (GCM) 10K type strain sequencing project: providing services to taxonomists for standard genome sequencing and annotation.</title>
        <authorList>
            <consortium name="The Broad Institute Genomics Platform"/>
            <consortium name="The Broad Institute Genome Sequencing Center for Infectious Disease"/>
            <person name="Wu L."/>
            <person name="Ma J."/>
        </authorList>
    </citation>
    <scope>NUCLEOTIDE SEQUENCE [LARGE SCALE GENOMIC DNA]</scope>
    <source>
        <strain evidence="4">CCUG 56401</strain>
    </source>
</reference>
<gene>
    <name evidence="3" type="primary">thpR</name>
    <name evidence="3" type="ORF">ACFQ16_16145</name>
</gene>
<evidence type="ECO:0000313" key="4">
    <source>
        <dbReference type="Proteomes" id="UP001597018"/>
    </source>
</evidence>
<feature type="active site" description="Proton acceptor" evidence="2">
    <location>
        <position position="128"/>
    </location>
</feature>
<dbReference type="EC" id="3.1.4.58" evidence="2"/>
<feature type="short sequence motif" description="HXTX 1" evidence="2">
    <location>
        <begin position="48"/>
        <end position="51"/>
    </location>
</feature>
<name>A0ABW3FSZ7_9PSEU</name>
<proteinExistence type="inferred from homology"/>
<dbReference type="SUPFAM" id="SSF55144">
    <property type="entry name" value="LigT-like"/>
    <property type="match status" value="1"/>
</dbReference>
<comment type="catalytic activity">
    <reaction evidence="2">
        <text>a 3'-end 2',3'-cyclophospho-ribonucleotide-RNA + H2O = a 3'-end 2'-phospho-ribonucleotide-RNA + H(+)</text>
        <dbReference type="Rhea" id="RHEA:11828"/>
        <dbReference type="Rhea" id="RHEA-COMP:10464"/>
        <dbReference type="Rhea" id="RHEA-COMP:17353"/>
        <dbReference type="ChEBI" id="CHEBI:15377"/>
        <dbReference type="ChEBI" id="CHEBI:15378"/>
        <dbReference type="ChEBI" id="CHEBI:83064"/>
        <dbReference type="ChEBI" id="CHEBI:173113"/>
        <dbReference type="EC" id="3.1.4.58"/>
    </reaction>
</comment>
<protein>
    <recommendedName>
        <fullName evidence="2">RNA 2',3'-cyclic phosphodiesterase</fullName>
        <shortName evidence="2">RNA 2',3'-CPDase</shortName>
        <ecNumber evidence="2">3.1.4.58</ecNumber>
    </recommendedName>
</protein>
<keyword evidence="1 2" id="KW-0378">Hydrolase</keyword>
<dbReference type="NCBIfam" id="TIGR02258">
    <property type="entry name" value="2_5_ligase"/>
    <property type="match status" value="1"/>
</dbReference>
<dbReference type="HAMAP" id="MF_01940">
    <property type="entry name" value="RNA_CPDase"/>
    <property type="match status" value="1"/>
</dbReference>
<dbReference type="EMBL" id="JBHTIW010000011">
    <property type="protein sequence ID" value="MFD0921280.1"/>
    <property type="molecule type" value="Genomic_DNA"/>
</dbReference>
<sequence length="188" mass="20855">MRLFTALWPSEAAVRHLSRAVDRLPADRLDEAVAGLRKFRFVEPRRWHLTLCFHGDDADPDALADRLDRRVARLLRDGPAAPRLRLADAGVFRGVLWIGVRPETGEDDAALRALVGAAGGDPRGYRAHLTVARWVGGRPHRDLPALFDGYAGPWWQVGELALVRSDLGRSGPEYRTVHRAAVTRETSG</sequence>
<feature type="active site" description="Proton donor" evidence="2">
    <location>
        <position position="48"/>
    </location>
</feature>
<accession>A0ABW3FSZ7</accession>
<dbReference type="InterPro" id="IPR009097">
    <property type="entry name" value="Cyclic_Pdiesterase"/>
</dbReference>